<dbReference type="RefSeq" id="WP_148356321.1">
    <property type="nucleotide sequence ID" value="NZ_JBHSBF010000014.1"/>
</dbReference>
<dbReference type="EMBL" id="VSFF01000026">
    <property type="protein sequence ID" value="TYC07306.1"/>
    <property type="molecule type" value="Genomic_DNA"/>
</dbReference>
<sequence>MSRDSAQVLSLTQDALDNIDDPTVSLSAVLRKAIRVARMRNDYEDLARLGLEMDFRSTGVDTVPLEYSPHFSKNEWKELVLQIVDAYIVERSLGSKKDNVFSGSVDDLEYRIQLLASERDTAKAPDGLTPIDLYMRDRDYAKVRGELSVTLIDLNAILQRIRQRVFSYLSKVEAQLLLGQYNSDIFERNRSYVDAELAKVCPSALEMFSSAYRRMNEEGAEARSQALTSCRRILKEIADNFYPSPSEKIVGMDGKLRKLNDSQFVARLWQFSFEKLRGSASGDLLKAAVESIGNRVDALNALSSKGVHDKVTQEEAEQCIIQTYLVAGDLLRLAQGDSGLQQAALESTKGLTE</sequence>
<evidence type="ECO:0000313" key="2">
    <source>
        <dbReference type="Proteomes" id="UP000322634"/>
    </source>
</evidence>
<evidence type="ECO:0000313" key="1">
    <source>
        <dbReference type="EMBL" id="TYC07306.1"/>
    </source>
</evidence>
<dbReference type="OrthoDB" id="7041873at2"/>
<evidence type="ECO:0008006" key="3">
    <source>
        <dbReference type="Google" id="ProtNLM"/>
    </source>
</evidence>
<comment type="caution">
    <text evidence="1">The sequence shown here is derived from an EMBL/GenBank/DDBJ whole genome shotgun (WGS) entry which is preliminary data.</text>
</comment>
<accession>A0A5D0TPQ6</accession>
<reference evidence="1 2" key="1">
    <citation type="submission" date="2019-08" db="EMBL/GenBank/DDBJ databases">
        <title>Actinomadura sp. nov. CYP1-5 isolated from mountain soil.</title>
        <authorList>
            <person name="Songsumanus A."/>
            <person name="Kuncharoen N."/>
            <person name="Kudo T."/>
            <person name="Yuki M."/>
            <person name="Igarashi Y."/>
            <person name="Tanasupawat S."/>
        </authorList>
    </citation>
    <scope>NUCLEOTIDE SEQUENCE [LARGE SCALE GENOMIC DNA]</scope>
    <source>
        <strain evidence="1 2">GKU157</strain>
    </source>
</reference>
<proteinExistence type="predicted"/>
<dbReference type="AlphaFoldDB" id="A0A5D0TPQ6"/>
<gene>
    <name evidence="1" type="ORF">FXF65_43320</name>
</gene>
<organism evidence="1 2">
    <name type="scientific">Actinomadura syzygii</name>
    <dbReference type="NCBI Taxonomy" id="1427538"/>
    <lineage>
        <taxon>Bacteria</taxon>
        <taxon>Bacillati</taxon>
        <taxon>Actinomycetota</taxon>
        <taxon>Actinomycetes</taxon>
        <taxon>Streptosporangiales</taxon>
        <taxon>Thermomonosporaceae</taxon>
        <taxon>Actinomadura</taxon>
    </lineage>
</organism>
<name>A0A5D0TPQ6_9ACTN</name>
<keyword evidence="2" id="KW-1185">Reference proteome</keyword>
<dbReference type="Proteomes" id="UP000322634">
    <property type="component" value="Unassembled WGS sequence"/>
</dbReference>
<protein>
    <recommendedName>
        <fullName evidence="3">AbiTii domain-containing protein</fullName>
    </recommendedName>
</protein>